<dbReference type="PANTHER" id="PTHR37984">
    <property type="entry name" value="PROTEIN CBG26694"/>
    <property type="match status" value="1"/>
</dbReference>
<proteinExistence type="predicted"/>
<comment type="caution">
    <text evidence="2">The sequence shown here is derived from an EMBL/GenBank/DDBJ whole genome shotgun (WGS) entry which is preliminary data.</text>
</comment>
<dbReference type="Pfam" id="PF00665">
    <property type="entry name" value="rve"/>
    <property type="match status" value="1"/>
</dbReference>
<dbReference type="InterPro" id="IPR012337">
    <property type="entry name" value="RNaseH-like_sf"/>
</dbReference>
<organism evidence="2 3">
    <name type="scientific">Lithospermum erythrorhizon</name>
    <name type="common">Purple gromwell</name>
    <name type="synonym">Lithospermum officinale var. erythrorhizon</name>
    <dbReference type="NCBI Taxonomy" id="34254"/>
    <lineage>
        <taxon>Eukaryota</taxon>
        <taxon>Viridiplantae</taxon>
        <taxon>Streptophyta</taxon>
        <taxon>Embryophyta</taxon>
        <taxon>Tracheophyta</taxon>
        <taxon>Spermatophyta</taxon>
        <taxon>Magnoliopsida</taxon>
        <taxon>eudicotyledons</taxon>
        <taxon>Gunneridae</taxon>
        <taxon>Pentapetalae</taxon>
        <taxon>asterids</taxon>
        <taxon>lamiids</taxon>
        <taxon>Boraginales</taxon>
        <taxon>Boraginaceae</taxon>
        <taxon>Boraginoideae</taxon>
        <taxon>Lithospermeae</taxon>
        <taxon>Lithospermum</taxon>
    </lineage>
</organism>
<dbReference type="GO" id="GO:0003676">
    <property type="term" value="F:nucleic acid binding"/>
    <property type="evidence" value="ECO:0007669"/>
    <property type="project" value="InterPro"/>
</dbReference>
<evidence type="ECO:0000313" key="2">
    <source>
        <dbReference type="EMBL" id="GAA0159044.1"/>
    </source>
</evidence>
<dbReference type="InterPro" id="IPR036397">
    <property type="entry name" value="RNaseH_sf"/>
</dbReference>
<reference evidence="2 3" key="1">
    <citation type="submission" date="2024-01" db="EMBL/GenBank/DDBJ databases">
        <title>The complete chloroplast genome sequence of Lithospermum erythrorhizon: insights into the phylogenetic relationship among Boraginaceae species and the maternal lineages of purple gromwells.</title>
        <authorList>
            <person name="Okada T."/>
            <person name="Watanabe K."/>
        </authorList>
    </citation>
    <scope>NUCLEOTIDE SEQUENCE [LARGE SCALE GENOMIC DNA]</scope>
</reference>
<name>A0AAV3Q4Q6_LITER</name>
<evidence type="ECO:0000259" key="1">
    <source>
        <dbReference type="PROSITE" id="PS50994"/>
    </source>
</evidence>
<feature type="domain" description="Integrase catalytic" evidence="1">
    <location>
        <begin position="16"/>
        <end position="178"/>
    </location>
</feature>
<sequence length="233" mass="26623">MGSIQHQPTTQATPILNPVPFFMWEIDLVGKLPKAKGSLEYVVVVVDYFSKWVEAAPLQKTGSDSIVRLLWKHIITRFGVLRILVSDNGPQFESEELAQFCEKYNIEHQFSPVYYPRCNGQVEVMNRILFQGIKKNMIQSESKKGAWVDELPVILWYLRTTPSHATCETPFSLVYGSEAVLPAEARLPTYRQLGFNEGENDQRMREQLNFVDDQTRLDREMANHSVLADGSLA</sequence>
<dbReference type="InterPro" id="IPR050951">
    <property type="entry name" value="Retrovirus_Pol_polyprotein"/>
</dbReference>
<keyword evidence="3" id="KW-1185">Reference proteome</keyword>
<evidence type="ECO:0000313" key="3">
    <source>
        <dbReference type="Proteomes" id="UP001454036"/>
    </source>
</evidence>
<dbReference type="InterPro" id="IPR001584">
    <property type="entry name" value="Integrase_cat-core"/>
</dbReference>
<accession>A0AAV3Q4Q6</accession>
<gene>
    <name evidence="2" type="ORF">LIER_15924</name>
</gene>
<dbReference type="EMBL" id="BAABME010003509">
    <property type="protein sequence ID" value="GAA0159044.1"/>
    <property type="molecule type" value="Genomic_DNA"/>
</dbReference>
<dbReference type="Gene3D" id="3.30.420.10">
    <property type="entry name" value="Ribonuclease H-like superfamily/Ribonuclease H"/>
    <property type="match status" value="1"/>
</dbReference>
<dbReference type="PANTHER" id="PTHR37984:SF5">
    <property type="entry name" value="PROTEIN NYNRIN-LIKE"/>
    <property type="match status" value="1"/>
</dbReference>
<protein>
    <recommendedName>
        <fullName evidence="1">Integrase catalytic domain-containing protein</fullName>
    </recommendedName>
</protein>
<dbReference type="AlphaFoldDB" id="A0AAV3Q4Q6"/>
<dbReference type="PROSITE" id="PS50994">
    <property type="entry name" value="INTEGRASE"/>
    <property type="match status" value="1"/>
</dbReference>
<dbReference type="Proteomes" id="UP001454036">
    <property type="component" value="Unassembled WGS sequence"/>
</dbReference>
<dbReference type="SUPFAM" id="SSF53098">
    <property type="entry name" value="Ribonuclease H-like"/>
    <property type="match status" value="1"/>
</dbReference>
<dbReference type="GO" id="GO:0015074">
    <property type="term" value="P:DNA integration"/>
    <property type="evidence" value="ECO:0007669"/>
    <property type="project" value="InterPro"/>
</dbReference>